<feature type="chain" id="PRO_5028798949" description="SH3 domain-containing protein" evidence="2">
    <location>
        <begin position="22"/>
        <end position="238"/>
    </location>
</feature>
<accession>A0A7G7WB99</accession>
<evidence type="ECO:0000313" key="3">
    <source>
        <dbReference type="EMBL" id="QNH63642.1"/>
    </source>
</evidence>
<keyword evidence="1" id="KW-1133">Transmembrane helix</keyword>
<evidence type="ECO:0000256" key="2">
    <source>
        <dbReference type="SAM" id="SignalP"/>
    </source>
</evidence>
<name>A0A7G7WB99_9BACT</name>
<dbReference type="RefSeq" id="WP_185889518.1">
    <property type="nucleotide sequence ID" value="NZ_CP060202.1"/>
</dbReference>
<keyword evidence="1" id="KW-0812">Transmembrane</keyword>
<reference evidence="3 4" key="1">
    <citation type="submission" date="2020-08" db="EMBL/GenBank/DDBJ databases">
        <title>Hymenobacter sp. S2-20-2 genome sequencing.</title>
        <authorList>
            <person name="Jin L."/>
        </authorList>
    </citation>
    <scope>NUCLEOTIDE SEQUENCE [LARGE SCALE GENOMIC DNA]</scope>
    <source>
        <strain evidence="3 4">S2-20-2</strain>
    </source>
</reference>
<dbReference type="KEGG" id="hsk:H4317_07555"/>
<feature type="signal peptide" evidence="2">
    <location>
        <begin position="1"/>
        <end position="21"/>
    </location>
</feature>
<dbReference type="Proteomes" id="UP000515489">
    <property type="component" value="Chromosome"/>
</dbReference>
<dbReference type="EMBL" id="CP060202">
    <property type="protein sequence ID" value="QNH63642.1"/>
    <property type="molecule type" value="Genomic_DNA"/>
</dbReference>
<keyword evidence="1" id="KW-0472">Membrane</keyword>
<organism evidence="3 4">
    <name type="scientific">Hymenobacter sediminicola</name>
    <dbReference type="NCBI Taxonomy" id="2761579"/>
    <lineage>
        <taxon>Bacteria</taxon>
        <taxon>Pseudomonadati</taxon>
        <taxon>Bacteroidota</taxon>
        <taxon>Cytophagia</taxon>
        <taxon>Cytophagales</taxon>
        <taxon>Hymenobacteraceae</taxon>
        <taxon>Hymenobacter</taxon>
    </lineage>
</organism>
<protein>
    <recommendedName>
        <fullName evidence="5">SH3 domain-containing protein</fullName>
    </recommendedName>
</protein>
<keyword evidence="2" id="KW-0732">Signal</keyword>
<dbReference type="AlphaFoldDB" id="A0A7G7WB99"/>
<keyword evidence="4" id="KW-1185">Reference proteome</keyword>
<dbReference type="Gene3D" id="2.30.30.40">
    <property type="entry name" value="SH3 Domains"/>
    <property type="match status" value="1"/>
</dbReference>
<feature type="transmembrane region" description="Helical" evidence="1">
    <location>
        <begin position="125"/>
        <end position="146"/>
    </location>
</feature>
<evidence type="ECO:0008006" key="5">
    <source>
        <dbReference type="Google" id="ProtNLM"/>
    </source>
</evidence>
<proteinExistence type="predicted"/>
<sequence>MRKILPLFFLVWVLRPQLATAQKVTPELLRADSAFVAGAYVPAYTLYRQILRQQHLASPRMLLRMAYVQEGLGHYPMALYYLSMAQARQPRFSTWRKMATIARDNRLTGYPETWRQDLMLTFRRYYYLGLQALLIGAVVGGTLLLLRRNRLSRGWWTAYGAYLLFTGAYLNLLGNERAALVAHPHAALMSGPSAGATWLTTAAAGDRLVVQGKQDTWYRVQWQGQDAYIRVQDLLLVQ</sequence>
<gene>
    <name evidence="3" type="ORF">H4317_07555</name>
</gene>
<evidence type="ECO:0000313" key="4">
    <source>
        <dbReference type="Proteomes" id="UP000515489"/>
    </source>
</evidence>
<evidence type="ECO:0000256" key="1">
    <source>
        <dbReference type="SAM" id="Phobius"/>
    </source>
</evidence>